<proteinExistence type="inferred from homology"/>
<feature type="signal peptide" evidence="10">
    <location>
        <begin position="1"/>
        <end position="22"/>
    </location>
</feature>
<protein>
    <submittedName>
        <fullName evidence="12">TonB family protein</fullName>
    </submittedName>
</protein>
<gene>
    <name evidence="12" type="ORF">E4S40_02420</name>
</gene>
<dbReference type="GO" id="GO:0015031">
    <property type="term" value="P:protein transport"/>
    <property type="evidence" value="ECO:0007669"/>
    <property type="project" value="UniProtKB-KW"/>
</dbReference>
<evidence type="ECO:0000256" key="7">
    <source>
        <dbReference type="ARBA" id="ARBA00022927"/>
    </source>
</evidence>
<keyword evidence="5" id="KW-0997">Cell inner membrane</keyword>
<evidence type="ECO:0000256" key="4">
    <source>
        <dbReference type="ARBA" id="ARBA00022475"/>
    </source>
</evidence>
<dbReference type="Gene3D" id="3.30.1150.10">
    <property type="match status" value="1"/>
</dbReference>
<sequence length="248" mass="28383">MNFMRKYLFFFLFLIQSSIASAQTLEYLNFMEMPVVDISKYGYEYFKIVLEENGVRHTQIFTKDTIKVRHTTALLDENGNIKSGRTLEYFPNGETESTKRFDNINSASEEKTFYPSGALRSEVTVNDGELISEVYYSESGDIIPKPIIEDPAPKGGKNGWNNHLLRNLRYPPEARAAKAEGTVLLEFDLNEKGEIGEIRVGNPEFIHKALWVEAVRVVEIYPHKWTPKKENGVPVPTTVKLPIRFKLS</sequence>
<dbReference type="SUPFAM" id="SSF74653">
    <property type="entry name" value="TolA/TonB C-terminal domain"/>
    <property type="match status" value="1"/>
</dbReference>
<dbReference type="PROSITE" id="PS52015">
    <property type="entry name" value="TONB_CTD"/>
    <property type="match status" value="1"/>
</dbReference>
<dbReference type="Gene3D" id="3.90.930.1">
    <property type="match status" value="1"/>
</dbReference>
<dbReference type="Proteomes" id="UP000297647">
    <property type="component" value="Unassembled WGS sequence"/>
</dbReference>
<dbReference type="EMBL" id="SPSB01000001">
    <property type="protein sequence ID" value="TFV97528.1"/>
    <property type="molecule type" value="Genomic_DNA"/>
</dbReference>
<dbReference type="InterPro" id="IPR006260">
    <property type="entry name" value="TonB/TolA_C"/>
</dbReference>
<comment type="caution">
    <text evidence="12">The sequence shown here is derived from an EMBL/GenBank/DDBJ whole genome shotgun (WGS) entry which is preliminary data.</text>
</comment>
<dbReference type="PANTHER" id="PTHR33446:SF2">
    <property type="entry name" value="PROTEIN TONB"/>
    <property type="match status" value="1"/>
</dbReference>
<keyword evidence="4" id="KW-1003">Cell membrane</keyword>
<dbReference type="GO" id="GO:0098797">
    <property type="term" value="C:plasma membrane protein complex"/>
    <property type="evidence" value="ECO:0007669"/>
    <property type="project" value="TreeGrafter"/>
</dbReference>
<reference evidence="12 13" key="1">
    <citation type="submission" date="2019-03" db="EMBL/GenBank/DDBJ databases">
        <title>Algoriphagus sp. nov, a new strain isolated from root system soil of mangrove plant Kandelia.</title>
        <authorList>
            <person name="Yin Q."/>
            <person name="Wang K."/>
            <person name="Song Z."/>
        </authorList>
    </citation>
    <scope>NUCLEOTIDE SEQUENCE [LARGE SCALE GENOMIC DNA]</scope>
    <source>
        <strain evidence="12 13">XY-J91</strain>
    </source>
</reference>
<evidence type="ECO:0000256" key="1">
    <source>
        <dbReference type="ARBA" id="ARBA00004383"/>
    </source>
</evidence>
<feature type="domain" description="TonB C-terminal" evidence="11">
    <location>
        <begin position="155"/>
        <end position="248"/>
    </location>
</feature>
<keyword evidence="13" id="KW-1185">Reference proteome</keyword>
<evidence type="ECO:0000256" key="8">
    <source>
        <dbReference type="ARBA" id="ARBA00022989"/>
    </source>
</evidence>
<keyword evidence="6" id="KW-0812">Transmembrane</keyword>
<evidence type="ECO:0000313" key="13">
    <source>
        <dbReference type="Proteomes" id="UP000297647"/>
    </source>
</evidence>
<evidence type="ECO:0000256" key="10">
    <source>
        <dbReference type="SAM" id="SignalP"/>
    </source>
</evidence>
<keyword evidence="9" id="KW-0472">Membrane</keyword>
<name>A0A4Y9R0F1_9BACT</name>
<keyword evidence="7" id="KW-0653">Protein transport</keyword>
<feature type="chain" id="PRO_5021220448" evidence="10">
    <location>
        <begin position="23"/>
        <end position="248"/>
    </location>
</feature>
<keyword evidence="10" id="KW-0732">Signal</keyword>
<evidence type="ECO:0000256" key="2">
    <source>
        <dbReference type="ARBA" id="ARBA00006555"/>
    </source>
</evidence>
<evidence type="ECO:0000256" key="3">
    <source>
        <dbReference type="ARBA" id="ARBA00022448"/>
    </source>
</evidence>
<keyword evidence="3" id="KW-0813">Transport</keyword>
<accession>A0A4Y9R0F1</accession>
<organism evidence="12 13">
    <name type="scientific">Algoriphagus kandeliae</name>
    <dbReference type="NCBI Taxonomy" id="2562278"/>
    <lineage>
        <taxon>Bacteria</taxon>
        <taxon>Pseudomonadati</taxon>
        <taxon>Bacteroidota</taxon>
        <taxon>Cytophagia</taxon>
        <taxon>Cytophagales</taxon>
        <taxon>Cyclobacteriaceae</taxon>
        <taxon>Algoriphagus</taxon>
    </lineage>
</organism>
<dbReference type="PANTHER" id="PTHR33446">
    <property type="entry name" value="PROTEIN TONB-RELATED"/>
    <property type="match status" value="1"/>
</dbReference>
<dbReference type="GO" id="GO:0055085">
    <property type="term" value="P:transmembrane transport"/>
    <property type="evidence" value="ECO:0007669"/>
    <property type="project" value="InterPro"/>
</dbReference>
<evidence type="ECO:0000313" key="12">
    <source>
        <dbReference type="EMBL" id="TFV97528.1"/>
    </source>
</evidence>
<dbReference type="NCBIfam" id="TIGR01352">
    <property type="entry name" value="tonB_Cterm"/>
    <property type="match status" value="1"/>
</dbReference>
<evidence type="ECO:0000259" key="11">
    <source>
        <dbReference type="PROSITE" id="PS52015"/>
    </source>
</evidence>
<comment type="subcellular location">
    <subcellularLocation>
        <location evidence="1">Cell inner membrane</location>
        <topology evidence="1">Single-pass membrane protein</topology>
        <orientation evidence="1">Periplasmic side</orientation>
    </subcellularLocation>
</comment>
<dbReference type="InterPro" id="IPR051045">
    <property type="entry name" value="TonB-dependent_transducer"/>
</dbReference>
<dbReference type="InterPro" id="IPR037682">
    <property type="entry name" value="TonB_C"/>
</dbReference>
<comment type="similarity">
    <text evidence="2">Belongs to the TonB family.</text>
</comment>
<evidence type="ECO:0000256" key="9">
    <source>
        <dbReference type="ARBA" id="ARBA00023136"/>
    </source>
</evidence>
<evidence type="ECO:0000256" key="6">
    <source>
        <dbReference type="ARBA" id="ARBA00022692"/>
    </source>
</evidence>
<dbReference type="Pfam" id="PF03544">
    <property type="entry name" value="TonB_C"/>
    <property type="match status" value="1"/>
</dbReference>
<evidence type="ECO:0000256" key="5">
    <source>
        <dbReference type="ARBA" id="ARBA00022519"/>
    </source>
</evidence>
<dbReference type="AlphaFoldDB" id="A0A4Y9R0F1"/>
<dbReference type="GO" id="GO:0031992">
    <property type="term" value="F:energy transducer activity"/>
    <property type="evidence" value="ECO:0007669"/>
    <property type="project" value="TreeGrafter"/>
</dbReference>
<keyword evidence="8" id="KW-1133">Transmembrane helix</keyword>